<dbReference type="AlphaFoldDB" id="A0A834W7T3"/>
<organism evidence="1 2">
    <name type="scientific">Senna tora</name>
    <dbReference type="NCBI Taxonomy" id="362788"/>
    <lineage>
        <taxon>Eukaryota</taxon>
        <taxon>Viridiplantae</taxon>
        <taxon>Streptophyta</taxon>
        <taxon>Embryophyta</taxon>
        <taxon>Tracheophyta</taxon>
        <taxon>Spermatophyta</taxon>
        <taxon>Magnoliopsida</taxon>
        <taxon>eudicotyledons</taxon>
        <taxon>Gunneridae</taxon>
        <taxon>Pentapetalae</taxon>
        <taxon>rosids</taxon>
        <taxon>fabids</taxon>
        <taxon>Fabales</taxon>
        <taxon>Fabaceae</taxon>
        <taxon>Caesalpinioideae</taxon>
        <taxon>Cassia clade</taxon>
        <taxon>Senna</taxon>
    </lineage>
</organism>
<evidence type="ECO:0000313" key="2">
    <source>
        <dbReference type="Proteomes" id="UP000634136"/>
    </source>
</evidence>
<proteinExistence type="predicted"/>
<comment type="caution">
    <text evidence="1">The sequence shown here is derived from an EMBL/GenBank/DDBJ whole genome shotgun (WGS) entry which is preliminary data.</text>
</comment>
<protein>
    <submittedName>
        <fullName evidence="1">Uncharacterized protein</fullName>
    </submittedName>
</protein>
<keyword evidence="2" id="KW-1185">Reference proteome</keyword>
<name>A0A834W7T3_9FABA</name>
<sequence>MALLPLNIDDMAKVTRGKED</sequence>
<dbReference type="EMBL" id="JAAIUW010000012">
    <property type="protein sequence ID" value="KAF7807064.1"/>
    <property type="molecule type" value="Genomic_DNA"/>
</dbReference>
<gene>
    <name evidence="1" type="ORF">G2W53_039225</name>
</gene>
<accession>A0A834W7T3</accession>
<evidence type="ECO:0000313" key="1">
    <source>
        <dbReference type="EMBL" id="KAF7807064.1"/>
    </source>
</evidence>
<dbReference type="Proteomes" id="UP000634136">
    <property type="component" value="Unassembled WGS sequence"/>
</dbReference>
<reference evidence="1" key="1">
    <citation type="submission" date="2020-09" db="EMBL/GenBank/DDBJ databases">
        <title>Genome-Enabled Discovery of Anthraquinone Biosynthesis in Senna tora.</title>
        <authorList>
            <person name="Kang S.-H."/>
            <person name="Pandey R.P."/>
            <person name="Lee C.-M."/>
            <person name="Sim J.-S."/>
            <person name="Jeong J.-T."/>
            <person name="Choi B.-S."/>
            <person name="Jung M."/>
            <person name="Ginzburg D."/>
            <person name="Zhao K."/>
            <person name="Won S.Y."/>
            <person name="Oh T.-J."/>
            <person name="Yu Y."/>
            <person name="Kim N.-H."/>
            <person name="Lee O.R."/>
            <person name="Lee T.-H."/>
            <person name="Bashyal P."/>
            <person name="Kim T.-S."/>
            <person name="Lee W.-H."/>
            <person name="Kawkins C."/>
            <person name="Kim C.-K."/>
            <person name="Kim J.S."/>
            <person name="Ahn B.O."/>
            <person name="Rhee S.Y."/>
            <person name="Sohng J.K."/>
        </authorList>
    </citation>
    <scope>NUCLEOTIDE SEQUENCE</scope>
    <source>
        <tissue evidence="1">Leaf</tissue>
    </source>
</reference>